<evidence type="ECO:0000256" key="1">
    <source>
        <dbReference type="ARBA" id="ARBA00023015"/>
    </source>
</evidence>
<dbReference type="RefSeq" id="WP_301129011.1">
    <property type="nucleotide sequence ID" value="NZ_JAUHPV010000006.1"/>
</dbReference>
<evidence type="ECO:0000259" key="5">
    <source>
        <dbReference type="PROSITE" id="PS50977"/>
    </source>
</evidence>
<dbReference type="PRINTS" id="PR00455">
    <property type="entry name" value="HTHTETR"/>
</dbReference>
<dbReference type="Proteomes" id="UP001172738">
    <property type="component" value="Unassembled WGS sequence"/>
</dbReference>
<evidence type="ECO:0000313" key="7">
    <source>
        <dbReference type="Proteomes" id="UP001172738"/>
    </source>
</evidence>
<gene>
    <name evidence="6" type="ORF">QQX04_10665</name>
</gene>
<keyword evidence="2 4" id="KW-0238">DNA-binding</keyword>
<feature type="domain" description="HTH tetR-type" evidence="5">
    <location>
        <begin position="4"/>
        <end position="64"/>
    </location>
</feature>
<evidence type="ECO:0000256" key="4">
    <source>
        <dbReference type="PROSITE-ProRule" id="PRU00335"/>
    </source>
</evidence>
<keyword evidence="1" id="KW-0805">Transcription regulation</keyword>
<evidence type="ECO:0000313" key="6">
    <source>
        <dbReference type="EMBL" id="MDN4473453.1"/>
    </source>
</evidence>
<feature type="DNA-binding region" description="H-T-H motif" evidence="4">
    <location>
        <begin position="27"/>
        <end position="46"/>
    </location>
</feature>
<name>A0ABT8G2U1_9MICO</name>
<comment type="caution">
    <text evidence="6">The sequence shown here is derived from an EMBL/GenBank/DDBJ whole genome shotgun (WGS) entry which is preliminary data.</text>
</comment>
<reference evidence="6" key="1">
    <citation type="submission" date="2023-06" db="EMBL/GenBank/DDBJ databases">
        <title>SYSU T00b26.</title>
        <authorList>
            <person name="Gao L."/>
            <person name="Fang B.-Z."/>
            <person name="Li W.-J."/>
        </authorList>
    </citation>
    <scope>NUCLEOTIDE SEQUENCE</scope>
    <source>
        <strain evidence="6">SYSU T00b26</strain>
    </source>
</reference>
<dbReference type="Pfam" id="PF00440">
    <property type="entry name" value="TetR_N"/>
    <property type="match status" value="1"/>
</dbReference>
<organism evidence="6 7">
    <name type="scientific">Demequina zhanjiangensis</name>
    <dbReference type="NCBI Taxonomy" id="3051659"/>
    <lineage>
        <taxon>Bacteria</taxon>
        <taxon>Bacillati</taxon>
        <taxon>Actinomycetota</taxon>
        <taxon>Actinomycetes</taxon>
        <taxon>Micrococcales</taxon>
        <taxon>Demequinaceae</taxon>
        <taxon>Demequina</taxon>
    </lineage>
</organism>
<dbReference type="InterPro" id="IPR009057">
    <property type="entry name" value="Homeodomain-like_sf"/>
</dbReference>
<evidence type="ECO:0000256" key="3">
    <source>
        <dbReference type="ARBA" id="ARBA00023163"/>
    </source>
</evidence>
<evidence type="ECO:0000256" key="2">
    <source>
        <dbReference type="ARBA" id="ARBA00023125"/>
    </source>
</evidence>
<dbReference type="PROSITE" id="PS50977">
    <property type="entry name" value="HTH_TETR_2"/>
    <property type="match status" value="1"/>
</dbReference>
<dbReference type="EMBL" id="JAUHPV010000006">
    <property type="protein sequence ID" value="MDN4473453.1"/>
    <property type="molecule type" value="Genomic_DNA"/>
</dbReference>
<keyword evidence="7" id="KW-1185">Reference proteome</keyword>
<dbReference type="PANTHER" id="PTHR30055">
    <property type="entry name" value="HTH-TYPE TRANSCRIPTIONAL REGULATOR RUTR"/>
    <property type="match status" value="1"/>
</dbReference>
<dbReference type="Gene3D" id="1.10.357.10">
    <property type="entry name" value="Tetracycline Repressor, domain 2"/>
    <property type="match status" value="1"/>
</dbReference>
<keyword evidence="3" id="KW-0804">Transcription</keyword>
<sequence length="203" mass="21927">MPAADTRHMILEATRDCVLADGYAALSTRKVAELAGVPLSQIHYHFGSKEKLVLALLEAENERLIARQAALYAGDEPLSVQWDRACDYLDQDLKSGYVRILNELIAAGYSRPELAARLNVLLGEWIKVLTSAFAYRLDRGLDLGPFTAPQLAALAGNVFLGAEQSILLGHENDAHPIRGALRAVGTLIADAERRAGLTPAPTG</sequence>
<accession>A0ABT8G2U1</accession>
<proteinExistence type="predicted"/>
<protein>
    <submittedName>
        <fullName evidence="6">TetR/AcrR family transcriptional regulator</fullName>
    </submittedName>
</protein>
<dbReference type="SUPFAM" id="SSF46689">
    <property type="entry name" value="Homeodomain-like"/>
    <property type="match status" value="1"/>
</dbReference>
<dbReference type="PANTHER" id="PTHR30055:SF234">
    <property type="entry name" value="HTH-TYPE TRANSCRIPTIONAL REGULATOR BETI"/>
    <property type="match status" value="1"/>
</dbReference>
<dbReference type="InterPro" id="IPR050109">
    <property type="entry name" value="HTH-type_TetR-like_transc_reg"/>
</dbReference>
<dbReference type="InterPro" id="IPR001647">
    <property type="entry name" value="HTH_TetR"/>
</dbReference>